<organism evidence="1 2">
    <name type="scientific">Nitrosospira lacus</name>
    <dbReference type="NCBI Taxonomy" id="1288494"/>
    <lineage>
        <taxon>Bacteria</taxon>
        <taxon>Pseudomonadati</taxon>
        <taxon>Pseudomonadota</taxon>
        <taxon>Betaproteobacteria</taxon>
        <taxon>Nitrosomonadales</taxon>
        <taxon>Nitrosomonadaceae</taxon>
        <taxon>Nitrosospira</taxon>
    </lineage>
</organism>
<dbReference type="RefSeq" id="WP_040852323.1">
    <property type="nucleotide sequence ID" value="NZ_CP021106.3"/>
</dbReference>
<evidence type="ECO:0000313" key="2">
    <source>
        <dbReference type="Proteomes" id="UP000012179"/>
    </source>
</evidence>
<name>A0A1W6SQ85_9PROT</name>
<sequence length="211" mass="23557">MWIVVGIIVVVVVLYFILSGNKKGKHRSQGLSTPPPKEAAQLPKAETSDVIGLLLPVEESDKQVLRFFKVPIKGLNQTTARAEVAKLQADPEKAAAWDQRPAEAIQKEFYKFFGVKVPRGLTHIAAADYIGKHQQTLDSQQLDDWSSYRSILGDLLDKDTRDCYYIKKPSVATIRAAIEALRQSGMSLSDLEGDLEIVTQKLIELQPELER</sequence>
<keyword evidence="2" id="KW-1185">Reference proteome</keyword>
<dbReference type="EMBL" id="CP021106">
    <property type="protein sequence ID" value="ARO87959.1"/>
    <property type="molecule type" value="Genomic_DNA"/>
</dbReference>
<reference evidence="1 2" key="1">
    <citation type="journal article" date="2015" name="Int. J. Syst. Evol. Microbiol.">
        <title>Nitrosospira lacus sp. nov., a psychrotolerant, ammonia-oxidizing bacterium from sandy lake sediment.</title>
        <authorList>
            <person name="Urakawa H."/>
            <person name="Garcia J.C."/>
            <person name="Nielsen J.L."/>
            <person name="Le V.Q."/>
            <person name="Kozlowski J.A."/>
            <person name="Stein L.Y."/>
            <person name="Lim C.K."/>
            <person name="Pommerening-Roser A."/>
            <person name="Martens-Habbena W."/>
            <person name="Stahl D.A."/>
            <person name="Klotz M.G."/>
        </authorList>
    </citation>
    <scope>NUCLEOTIDE SEQUENCE [LARGE SCALE GENOMIC DNA]</scope>
    <source>
        <strain evidence="1 2">APG3</strain>
    </source>
</reference>
<proteinExistence type="predicted"/>
<accession>A0A1W6SQ85</accession>
<evidence type="ECO:0000313" key="1">
    <source>
        <dbReference type="EMBL" id="ARO87959.1"/>
    </source>
</evidence>
<dbReference type="AlphaFoldDB" id="A0A1W6SQ85"/>
<protein>
    <submittedName>
        <fullName evidence="1">Uncharacterized protein</fullName>
    </submittedName>
</protein>
<dbReference type="KEGG" id="nlc:EBAPG3_009370"/>
<dbReference type="Proteomes" id="UP000012179">
    <property type="component" value="Chromosome"/>
</dbReference>
<gene>
    <name evidence="1" type="ORF">EBAPG3_009370</name>
</gene>